<dbReference type="PANTHER" id="PTHR34983">
    <property type="entry name" value="ARABINOGALACTAN ENDO-BETA-1,4-GALACTANASE A"/>
    <property type="match status" value="1"/>
</dbReference>
<dbReference type="InterPro" id="IPR008979">
    <property type="entry name" value="Galactose-bd-like_sf"/>
</dbReference>
<name>A0A494XA75_9BACL</name>
<protein>
    <recommendedName>
        <fullName evidence="3 6">Arabinogalactan endo-beta-1,4-galactanase</fullName>
        <ecNumber evidence="3 6">3.2.1.89</ecNumber>
    </recommendedName>
</protein>
<dbReference type="Pfam" id="PF00395">
    <property type="entry name" value="SLH"/>
    <property type="match status" value="3"/>
</dbReference>
<dbReference type="Gene3D" id="3.20.20.80">
    <property type="entry name" value="Glycosidases"/>
    <property type="match status" value="1"/>
</dbReference>
<evidence type="ECO:0000256" key="3">
    <source>
        <dbReference type="ARBA" id="ARBA00012556"/>
    </source>
</evidence>
<evidence type="ECO:0000259" key="8">
    <source>
        <dbReference type="PROSITE" id="PS50022"/>
    </source>
</evidence>
<feature type="domain" description="SLH" evidence="10">
    <location>
        <begin position="2785"/>
        <end position="2842"/>
    </location>
</feature>
<reference evidence="11 12" key="1">
    <citation type="submission" date="2018-10" db="EMBL/GenBank/DDBJ databases">
        <title>Cohnella sp. M2MS4P-1, whole genome shotgun sequence.</title>
        <authorList>
            <person name="Tuo L."/>
        </authorList>
    </citation>
    <scope>NUCLEOTIDE SEQUENCE [LARGE SCALE GENOMIC DNA]</scope>
    <source>
        <strain evidence="11 12">M2MS4P-1</strain>
    </source>
</reference>
<dbReference type="CDD" id="cd00063">
    <property type="entry name" value="FN3"/>
    <property type="match status" value="4"/>
</dbReference>
<dbReference type="EC" id="3.2.1.89" evidence="3 6"/>
<dbReference type="InterPro" id="IPR003961">
    <property type="entry name" value="FN3_dom"/>
</dbReference>
<dbReference type="Gene3D" id="2.60.40.1080">
    <property type="match status" value="8"/>
</dbReference>
<dbReference type="GO" id="GO:0015926">
    <property type="term" value="F:glucosidase activity"/>
    <property type="evidence" value="ECO:0007669"/>
    <property type="project" value="InterPro"/>
</dbReference>
<keyword evidence="5 6" id="KW-0326">Glycosidase</keyword>
<gene>
    <name evidence="11" type="ORF">D7Z26_26650</name>
</gene>
<dbReference type="SUPFAM" id="SSF49265">
    <property type="entry name" value="Fibronectin type III"/>
    <property type="match status" value="2"/>
</dbReference>
<evidence type="ECO:0000259" key="9">
    <source>
        <dbReference type="PROSITE" id="PS50853"/>
    </source>
</evidence>
<feature type="domain" description="F5/8 type C" evidence="8">
    <location>
        <begin position="1802"/>
        <end position="1952"/>
    </location>
</feature>
<feature type="compositionally biased region" description="Low complexity" evidence="7">
    <location>
        <begin position="2415"/>
        <end position="2426"/>
    </location>
</feature>
<dbReference type="Proteomes" id="UP000282076">
    <property type="component" value="Unassembled WGS sequence"/>
</dbReference>
<dbReference type="PROSITE" id="PS50853">
    <property type="entry name" value="FN3"/>
    <property type="match status" value="4"/>
</dbReference>
<dbReference type="InterPro" id="IPR001119">
    <property type="entry name" value="SLH_dom"/>
</dbReference>
<evidence type="ECO:0000256" key="2">
    <source>
        <dbReference type="ARBA" id="ARBA00010687"/>
    </source>
</evidence>
<dbReference type="PROSITE" id="PS51272">
    <property type="entry name" value="SLH"/>
    <property type="match status" value="3"/>
</dbReference>
<comment type="similarity">
    <text evidence="2 6">Belongs to the glycosyl hydrolase 53 family.</text>
</comment>
<sequence>MKKSYVRLISMLLIAALSVANVFGFIQTPFNATVAYAASTGGVTNSDFESGGLTGWTSTGSVTIQTSDKHAGTSSAKMSAANSTLEQTITNIPQGSYTLSAWVKGATSGSSNNAYLLATNTGGPDARLLVDGYISATAWTQVAIRNVLIYNGQITVSFLSGNGTNLAIDDVELTLDSDDNNPVMNWNFESNGGSLDKWAVDQGTVSQTINSDTGTTAAVLSANSQISQVLNVKPNTSYIATVRAKVDKQDTWKTIYQRDYNGATGELVEVVTYGDRINLGVKNLSGQVLRQAPAGTAGYSLVTIAFQTGPSDTQVTLYANTIKDANYANSVKTFNSDDTAAHDLWPGNGSDKAYVDNFDVFEIDNSTIKGSDVSFLPLIEDKGGKYFANGVQQDCLTILSNHGVNAITGMIFVHSGNPVYDQSNPKKILMSYFNDIDGNPFPQTMQAGYFDKIHSFELARRAKDLNLAYLPSFHFSDTWMSAAKAYAPYEWMYKDSSGKLVDQTLDQTATTMYNYVYDFTKGLVDQGTPPTIGVKLGNEQDGGIVWPTGKGYSSNGFKVLQNAAYDAMKAAYPGASGYIHSNNGYTPSTSDTIFNTLKSNSVKFDGQAYSLYGGHASSDILFMIMNNITKFPDKDYLDVETGFTFTKYSSTWTSASSSMGQSSFYQSTPNGQYNWLLDYMQAFRDAPNPNNRMRGFFYWETDWIGVEGAGGMAGDANSVDKRIMFNNGDPAIKEMGSTANGKMGDMMDSMYAYLWRGKAKDKPATMQTPLKGYGTYTIAQTHPTGISLNKSATSLIVGNTQRLLPTLTPTNGIVDSNVTWSSDNPGVATVDRNGYVTAVSAGASRITVKTVDGGFSATCDVSVVDLTEAGTGNLNLTLNGNPISGTVSEKVWDKLILKATLPAGTTNKTVIFTSSNPQVASFLGETWQSSNPGTLYQQTDLTQNVQLNVKFNGTTTVTATSADGTAIASFQLDTSKIPVTKVTIDKSPSVTVSLGRTQQLKATVAPSDASFNTVKWTSSNDAIATVDQNGLVTTKSTGKATITATSDDDSSLFASSEINVVPVMVTGLSLNKSTINIMIGSTKPIIPIITPSDAYNKKIYWVSSNNNIATVDNNGNVSGIAEGAAVITATTDDGGFHQDAVANVQSTPVTVSGVSLNKNTYYFASDYFSSTNPAPIAPSVQLVANIFPEDATNTDVVWTTDNPLVATVDAFGVVTGIKSGVATITAKTKDGNFTASSKVYVPTVSESFDNRTIADNWGSALGTGGGAGNIGGSVTAVAGNNVFQISGGGSGVRSTQKAFSPAIVNNKIELNFDWNVGAPASTPGAQLSIEDSSNNRYLTLQYNSATELVYGSGGVPSNAAITGTKVGTGFNVNNATYQVQVTLDFVAKKINLKITNKSNSSVTANISNIPFDSATNYNNNLGKVEFVLPRTSGTSSWTSWIDNFNVYEATPKAAWITLNKTSLSLLGIPGTPSSASQLTATVNPNVAEVDQRVTWKSNDTSIATVNSAGVVTAVAEGNTTVTATSVANSSLIAICSVDVHGTIVPVEEIGINDTAGHKIDETIVSMNSGDTKQLVLNTFPSSPDYRSVEWKSDNTSVAIVDSATGLVMAVGPGDAKITVTIDAYPEYGGYMPSTFLTIHTTGEVLANVQNLQTAINNAVAAKSMPDDYYTAASIGTFNAALAKAQTDLASALADKWDTSKQGQIDQDTADLNSAVSGLTISSDIKVTTVSLSAGTLTLSAGLSKQLTATVSPTHATDKSLTWTSSNPSIADVDQNGKVIAYKSGTATIKATANNGGAFGQSVVTVSSDVSSGYALNGGAVSASKSSGSSPATNPLTNAPSMSTSSAWSTGANLQTTSTPEWWQVDLGSLARIDSIKMGFWQTMKYSILVSDNGTQWTTAVDNSGSYGGGAATAIFNVNMPADTFARYIRVNIYGVSTTTDWVGITVFQANGAFVSPPASISLNKNSDSLLVGSTLQMIASLAQVNVDTRITWTSSDTSKATVDSNGLVTAKAPGLVTITAKTTNGKTAACDVNVVSDLPSIPTGLTATASGTAAIDLSWAASSDATGYNVYRSATQNGTYTLLNTTAPVTGTSYSDTGLTDDTMYYYKITAVNAAGESAQTSDVSAKTDKALSAPNTPTGLQASASGTASIDLNWAASNDATGYNVYRSATQNGTYTLLNTTAPVTGTSYSDTGLTDDTMYYYKITAVNAAGESAQTSNVSAKTDKALSAPNTPTGLQASASGTASIDLSWAASSDATGYNVYRSATQNGAYTLRNTTAPVTGTSYSDTGLTDDTTYYYMITALNAAGESAQTSYVSAKTDKALSAPNTPTGLQASASGTASIDLSWTASNDATGYNVYRSTTQNGTYMLLNTTAPVTGTSYSDTGLSAGTTYYYKVTSVNSEGESGYSTAANATTTATSTDPGTDPGTGPGTGPGPGPGPSNGTSTPNTPVAEVKDGTIGIKASADTKGTAIVNVNADDLSKAIKDTKNNSLNINVELDQSANAAQAVAVNIPALQLKSGIDKVKKVVINTGLATVTISSEQLDRMLGEYSTQLQLSVTRADVTGLSEEAKGQIGQNDVYDFHMSVDGKTFGQFTEANAITVDIPYTLKAGEDPNKVVIYYIGDDGKLEIIKNGIFNPLTGMVSFKPQHFSKYAAAYANVKFNDLSGAAWARSSIEALAARKIVSGVGGDKFNPSGNVTRGQFILMLITALNLTDSAAKATFSDVKEKDYYYQAVATAQKLGIVSGRADGTLGANAAITRQDMAVMLYKALLVKKTIDPQAASTPSFGDAASIASYATQAVAAIQREGLMSGFGDGRFKPLNNTTRAEAASVIFKVLKEKY</sequence>
<proteinExistence type="inferred from homology"/>
<dbReference type="Gene3D" id="2.60.120.260">
    <property type="entry name" value="Galactose-binding domain-like"/>
    <property type="match status" value="2"/>
</dbReference>
<dbReference type="SMART" id="SM00635">
    <property type="entry name" value="BID_2"/>
    <property type="match status" value="9"/>
</dbReference>
<evidence type="ECO:0000313" key="11">
    <source>
        <dbReference type="EMBL" id="RKP44493.1"/>
    </source>
</evidence>
<feature type="domain" description="SLH" evidence="10">
    <location>
        <begin position="2659"/>
        <end position="2718"/>
    </location>
</feature>
<dbReference type="Gene3D" id="2.60.40.10">
    <property type="entry name" value="Immunoglobulins"/>
    <property type="match status" value="4"/>
</dbReference>
<dbReference type="Pfam" id="PF07745">
    <property type="entry name" value="Glyco_hydro_53"/>
    <property type="match status" value="1"/>
</dbReference>
<dbReference type="PROSITE" id="PS50022">
    <property type="entry name" value="FA58C_3"/>
    <property type="match status" value="1"/>
</dbReference>
<comment type="caution">
    <text evidence="11">The sequence shown here is derived from an EMBL/GenBank/DDBJ whole genome shotgun (WGS) entry which is preliminary data.</text>
</comment>
<dbReference type="SMART" id="SM00060">
    <property type="entry name" value="FN3"/>
    <property type="match status" value="4"/>
</dbReference>
<feature type="domain" description="Fibronectin type-III" evidence="9">
    <location>
        <begin position="2041"/>
        <end position="2131"/>
    </location>
</feature>
<dbReference type="SUPFAM" id="SSF49785">
    <property type="entry name" value="Galactose-binding domain-like"/>
    <property type="match status" value="2"/>
</dbReference>
<evidence type="ECO:0000256" key="1">
    <source>
        <dbReference type="ARBA" id="ARBA00001695"/>
    </source>
</evidence>
<dbReference type="InterPro" id="IPR017853">
    <property type="entry name" value="GH"/>
</dbReference>
<feature type="domain" description="Fibronectin type-III" evidence="9">
    <location>
        <begin position="2137"/>
        <end position="2227"/>
    </location>
</feature>
<dbReference type="EMBL" id="RBZM01000018">
    <property type="protein sequence ID" value="RKP44493.1"/>
    <property type="molecule type" value="Genomic_DNA"/>
</dbReference>
<dbReference type="PANTHER" id="PTHR34983:SF1">
    <property type="entry name" value="ARABINOGALACTAN ENDO-BETA-1,4-GALACTANASE A"/>
    <property type="match status" value="1"/>
</dbReference>
<dbReference type="InterPro" id="IPR036116">
    <property type="entry name" value="FN3_sf"/>
</dbReference>
<evidence type="ECO:0000259" key="10">
    <source>
        <dbReference type="PROSITE" id="PS51272"/>
    </source>
</evidence>
<feature type="domain" description="Fibronectin type-III" evidence="9">
    <location>
        <begin position="2233"/>
        <end position="2323"/>
    </location>
</feature>
<dbReference type="InterPro" id="IPR013783">
    <property type="entry name" value="Ig-like_fold"/>
</dbReference>
<feature type="region of interest" description="Disordered" evidence="7">
    <location>
        <begin position="1821"/>
        <end position="1852"/>
    </location>
</feature>
<feature type="compositionally biased region" description="Low complexity" evidence="7">
    <location>
        <begin position="2442"/>
        <end position="2451"/>
    </location>
</feature>
<evidence type="ECO:0000313" key="12">
    <source>
        <dbReference type="Proteomes" id="UP000282076"/>
    </source>
</evidence>
<dbReference type="Gene3D" id="1.20.1270.90">
    <property type="entry name" value="AF1782-like"/>
    <property type="match status" value="1"/>
</dbReference>
<evidence type="ECO:0000256" key="6">
    <source>
        <dbReference type="RuleBase" id="RU361192"/>
    </source>
</evidence>
<dbReference type="Pfam" id="PF00041">
    <property type="entry name" value="fn3"/>
    <property type="match status" value="4"/>
</dbReference>
<evidence type="ECO:0000256" key="5">
    <source>
        <dbReference type="ARBA" id="ARBA00023295"/>
    </source>
</evidence>
<dbReference type="RefSeq" id="WP_120980072.1">
    <property type="nucleotide sequence ID" value="NZ_RBZM01000018.1"/>
</dbReference>
<dbReference type="SUPFAM" id="SSF49373">
    <property type="entry name" value="Invasin/intimin cell-adhesion fragments"/>
    <property type="match status" value="8"/>
</dbReference>
<evidence type="ECO:0000256" key="4">
    <source>
        <dbReference type="ARBA" id="ARBA00022801"/>
    </source>
</evidence>
<dbReference type="InterPro" id="IPR003343">
    <property type="entry name" value="Big_2"/>
</dbReference>
<feature type="region of interest" description="Disordered" evidence="7">
    <location>
        <begin position="2415"/>
        <end position="2454"/>
    </location>
</feature>
<comment type="catalytic activity">
    <reaction evidence="1 6">
        <text>The enzyme specifically hydrolyzes (1-&gt;4)-beta-D-galactosidic linkages in type I arabinogalactans.</text>
        <dbReference type="EC" id="3.2.1.89"/>
    </reaction>
</comment>
<feature type="compositionally biased region" description="Polar residues" evidence="7">
    <location>
        <begin position="1832"/>
        <end position="1852"/>
    </location>
</feature>
<feature type="domain" description="SLH" evidence="10">
    <location>
        <begin position="2719"/>
        <end position="2782"/>
    </location>
</feature>
<feature type="domain" description="Fibronectin type-III" evidence="9">
    <location>
        <begin position="2329"/>
        <end position="2419"/>
    </location>
</feature>
<feature type="compositionally biased region" description="Low complexity" evidence="7">
    <location>
        <begin position="1821"/>
        <end position="1831"/>
    </location>
</feature>
<dbReference type="InterPro" id="IPR008964">
    <property type="entry name" value="Invasin/intimin_cell_adhesion"/>
</dbReference>
<dbReference type="InterPro" id="IPR000421">
    <property type="entry name" value="FA58C"/>
</dbReference>
<keyword evidence="4 6" id="KW-0378">Hydrolase</keyword>
<accession>A0A494XA75</accession>
<keyword evidence="12" id="KW-1185">Reference proteome</keyword>
<dbReference type="Pfam" id="PF00754">
    <property type="entry name" value="F5_F8_type_C"/>
    <property type="match status" value="1"/>
</dbReference>
<evidence type="ECO:0000256" key="7">
    <source>
        <dbReference type="SAM" id="MobiDB-lite"/>
    </source>
</evidence>
<dbReference type="InterPro" id="IPR011683">
    <property type="entry name" value="Glyco_hydro_53"/>
</dbReference>
<organism evidence="11 12">
    <name type="scientific">Cohnella endophytica</name>
    <dbReference type="NCBI Taxonomy" id="2419778"/>
    <lineage>
        <taxon>Bacteria</taxon>
        <taxon>Bacillati</taxon>
        <taxon>Bacillota</taxon>
        <taxon>Bacilli</taxon>
        <taxon>Bacillales</taxon>
        <taxon>Paenibacillaceae</taxon>
        <taxon>Cohnella</taxon>
    </lineage>
</organism>
<dbReference type="GO" id="GO:0045490">
    <property type="term" value="P:pectin catabolic process"/>
    <property type="evidence" value="ECO:0007669"/>
    <property type="project" value="TreeGrafter"/>
</dbReference>
<dbReference type="SUPFAM" id="SSF51445">
    <property type="entry name" value="(Trans)glycosidases"/>
    <property type="match status" value="1"/>
</dbReference>
<dbReference type="Pfam" id="PF02368">
    <property type="entry name" value="Big_2"/>
    <property type="match status" value="8"/>
</dbReference>
<dbReference type="GO" id="GO:0031218">
    <property type="term" value="F:arabinogalactan endo-1,4-beta-galactosidase activity"/>
    <property type="evidence" value="ECO:0007669"/>
    <property type="project" value="UniProtKB-EC"/>
</dbReference>
<dbReference type="OrthoDB" id="2479939at2"/>